<dbReference type="AlphaFoldDB" id="A0A5S4H5S3"/>
<proteinExistence type="predicted"/>
<dbReference type="Proteomes" id="UP000305238">
    <property type="component" value="Unassembled WGS sequence"/>
</dbReference>
<feature type="signal peptide" evidence="1">
    <location>
        <begin position="1"/>
        <end position="27"/>
    </location>
</feature>
<comment type="caution">
    <text evidence="2">The sequence shown here is derived from an EMBL/GenBank/DDBJ whole genome shotgun (WGS) entry which is preliminary data.</text>
</comment>
<dbReference type="InterPro" id="IPR005152">
    <property type="entry name" value="Lipase_secreted"/>
</dbReference>
<evidence type="ECO:0000313" key="3">
    <source>
        <dbReference type="Proteomes" id="UP000305238"/>
    </source>
</evidence>
<organism evidence="2 3">
    <name type="scientific">Actinomadura geliboluensis</name>
    <dbReference type="NCBI Taxonomy" id="882440"/>
    <lineage>
        <taxon>Bacteria</taxon>
        <taxon>Bacillati</taxon>
        <taxon>Actinomycetota</taxon>
        <taxon>Actinomycetes</taxon>
        <taxon>Streptosporangiales</taxon>
        <taxon>Thermomonosporaceae</taxon>
        <taxon>Actinomadura</taxon>
    </lineage>
</organism>
<gene>
    <name evidence="2" type="ORF">ETD96_11215</name>
</gene>
<evidence type="ECO:0000256" key="1">
    <source>
        <dbReference type="SAM" id="SignalP"/>
    </source>
</evidence>
<protein>
    <submittedName>
        <fullName evidence="2">Triacylglycerol lipase</fullName>
    </submittedName>
</protein>
<reference evidence="2 3" key="1">
    <citation type="submission" date="2019-05" db="EMBL/GenBank/DDBJ databases">
        <title>Draft genome sequence of Actinomadura geliboluensis A8036.</title>
        <authorList>
            <person name="Saricaoglu S."/>
            <person name="Isik K."/>
        </authorList>
    </citation>
    <scope>NUCLEOTIDE SEQUENCE [LARGE SCALE GENOMIC DNA]</scope>
    <source>
        <strain evidence="2 3">A8036</strain>
    </source>
</reference>
<dbReference type="SUPFAM" id="SSF53474">
    <property type="entry name" value="alpha/beta-Hydrolases"/>
    <property type="match status" value="1"/>
</dbReference>
<dbReference type="PANTHER" id="PTHR34853">
    <property type="match status" value="1"/>
</dbReference>
<dbReference type="PANTHER" id="PTHR34853:SF1">
    <property type="entry name" value="LIPASE 5"/>
    <property type="match status" value="1"/>
</dbReference>
<sequence length="428" mass="44269">MRLRTLFSTAVLGAALAVPVAAPPALAAPEGAAPPGCDATDADIYAAPPAAVTGNPGDLLACRPAKLTNIPGDVPMKAWKVRYVSTDAKGARNVVTGTVAVPDAAWTKGGSRPTVAFNPGTLGSGLQCAFSKQLAGQFVDMYEGANLTLFLKAGFAVAATDGVGYLNGQVHTYMIGANAGHALLDAVRASRRIPGGTLTADGKVGISGYSEGGAAALWGAQLAASYAPELDVAGAAAGGVPGDLKLTAEQLNGSFFAGFLADALVGLNAAYPEMPFTELMNDKGAQAIKDVKSNCLYGTLAVFLGARVESFSKDKLSLEQLYALKGPDGTTWGEIVDRQKLGVDIGTPASAAKYKIGFPVFQYRGWLEEIIPHETEDATRQAYCKAGINTTWKNTYPTEHLSTDWGAAGDVTAFLGDRFEGKPVTGNC</sequence>
<dbReference type="InterPro" id="IPR029058">
    <property type="entry name" value="AB_hydrolase_fold"/>
</dbReference>
<dbReference type="RefSeq" id="WP_138636262.1">
    <property type="nucleotide sequence ID" value="NZ_JASWDG010000133.1"/>
</dbReference>
<dbReference type="Gene3D" id="3.40.50.1820">
    <property type="entry name" value="alpha/beta hydrolase"/>
    <property type="match status" value="1"/>
</dbReference>
<dbReference type="OrthoDB" id="9798122at2"/>
<dbReference type="GO" id="GO:0016042">
    <property type="term" value="P:lipid catabolic process"/>
    <property type="evidence" value="ECO:0007669"/>
    <property type="project" value="InterPro"/>
</dbReference>
<name>A0A5S4H5S3_9ACTN</name>
<keyword evidence="3" id="KW-1185">Reference proteome</keyword>
<accession>A0A5S4H5S3</accession>
<evidence type="ECO:0000313" key="2">
    <source>
        <dbReference type="EMBL" id="TMR40359.1"/>
    </source>
</evidence>
<dbReference type="EMBL" id="VCKZ01000059">
    <property type="protein sequence ID" value="TMR40359.1"/>
    <property type="molecule type" value="Genomic_DNA"/>
</dbReference>
<dbReference type="Pfam" id="PF03583">
    <property type="entry name" value="LIP"/>
    <property type="match status" value="1"/>
</dbReference>
<dbReference type="Gene3D" id="1.10.260.130">
    <property type="match status" value="1"/>
</dbReference>
<dbReference type="GO" id="GO:0004806">
    <property type="term" value="F:triacylglycerol lipase activity"/>
    <property type="evidence" value="ECO:0007669"/>
    <property type="project" value="InterPro"/>
</dbReference>
<keyword evidence="1" id="KW-0732">Signal</keyword>
<feature type="chain" id="PRO_5024404604" evidence="1">
    <location>
        <begin position="28"/>
        <end position="428"/>
    </location>
</feature>
<dbReference type="PIRSF" id="PIRSF029171">
    <property type="entry name" value="Esterase_LipA"/>
    <property type="match status" value="1"/>
</dbReference>